<dbReference type="InterPro" id="IPR007048">
    <property type="entry name" value="IraD/Gp25-like"/>
</dbReference>
<protein>
    <submittedName>
        <fullName evidence="2">Baseplate protein</fullName>
    </submittedName>
</protein>
<organism evidence="2 3">
    <name type="scientific">Sporofaciens musculi</name>
    <dbReference type="NCBI Taxonomy" id="2681861"/>
    <lineage>
        <taxon>Bacteria</taxon>
        <taxon>Bacillati</taxon>
        <taxon>Bacillota</taxon>
        <taxon>Clostridia</taxon>
        <taxon>Lachnospirales</taxon>
        <taxon>Lachnospiraceae</taxon>
        <taxon>Sporofaciens</taxon>
    </lineage>
</organism>
<reference evidence="2 3" key="1">
    <citation type="submission" date="2019-12" db="EMBL/GenBank/DDBJ databases">
        <title>Sporaefaciens musculi gen. nov., sp. nov., a novel bacterium isolated from the caecum of an obese mouse.</title>
        <authorList>
            <person name="Rasmussen T.S."/>
            <person name="Streidl T."/>
            <person name="Hitch T.C.A."/>
            <person name="Wortmann E."/>
            <person name="Deptula P."/>
            <person name="Hansen M."/>
            <person name="Nielsen D.S."/>
            <person name="Clavel T."/>
            <person name="Vogensen F.K."/>
        </authorList>
    </citation>
    <scope>NUCLEOTIDE SEQUENCE [LARGE SCALE GENOMIC DNA]</scope>
    <source>
        <strain evidence="2 3">WCA-9-b2</strain>
    </source>
</reference>
<dbReference type="EMBL" id="WUQX01000001">
    <property type="protein sequence ID" value="MXP77758.1"/>
    <property type="molecule type" value="Genomic_DNA"/>
</dbReference>
<feature type="domain" description="IraD/Gp25-like" evidence="1">
    <location>
        <begin position="32"/>
        <end position="122"/>
    </location>
</feature>
<dbReference type="AlphaFoldDB" id="A0A7X3SKL8"/>
<accession>A0A7X3SKL8</accession>
<evidence type="ECO:0000259" key="1">
    <source>
        <dbReference type="Pfam" id="PF04965"/>
    </source>
</evidence>
<dbReference type="Pfam" id="PF04965">
    <property type="entry name" value="GPW_gp25"/>
    <property type="match status" value="1"/>
</dbReference>
<evidence type="ECO:0000313" key="3">
    <source>
        <dbReference type="Proteomes" id="UP000460412"/>
    </source>
</evidence>
<keyword evidence="3" id="KW-1185">Reference proteome</keyword>
<dbReference type="RefSeq" id="WP_159753328.1">
    <property type="nucleotide sequence ID" value="NZ_CASSPE010000086.1"/>
</dbReference>
<dbReference type="SUPFAM" id="SSF160719">
    <property type="entry name" value="gpW/gp25-like"/>
    <property type="match status" value="1"/>
</dbReference>
<dbReference type="Proteomes" id="UP000460412">
    <property type="component" value="Unassembled WGS sequence"/>
</dbReference>
<name>A0A7X3SKL8_9FIRM</name>
<sequence length="137" mass="15562">MEEMGGVKAFLGTGWKFPVGIDGATGRIQMSSNEDSIREAVRIIIGTRKGELPMHPDFGCGIQEYAFETADYTTLYSMKSEIERALIRWEPRITEIEAKVSDERIDQGILTIQVNYVVRATNNQYNLVYPFYINEGE</sequence>
<proteinExistence type="predicted"/>
<gene>
    <name evidence="2" type="ORF">GN277_21110</name>
</gene>
<comment type="caution">
    <text evidence="2">The sequence shown here is derived from an EMBL/GenBank/DDBJ whole genome shotgun (WGS) entry which is preliminary data.</text>
</comment>
<evidence type="ECO:0000313" key="2">
    <source>
        <dbReference type="EMBL" id="MXP77758.1"/>
    </source>
</evidence>
<dbReference type="Gene3D" id="3.10.450.40">
    <property type="match status" value="1"/>
</dbReference>